<evidence type="ECO:0000313" key="3">
    <source>
        <dbReference type="EMBL" id="AGA91936.1"/>
    </source>
</evidence>
<feature type="transmembrane region" description="Helical" evidence="2">
    <location>
        <begin position="95"/>
        <end position="117"/>
    </location>
</feature>
<dbReference type="eggNOG" id="ENOG5030HIE">
    <property type="taxonomic scope" value="Bacteria"/>
</dbReference>
<feature type="transmembrane region" description="Helical" evidence="2">
    <location>
        <begin position="129"/>
        <end position="147"/>
    </location>
</feature>
<gene>
    <name evidence="3" type="ORF">Thimo_3258</name>
</gene>
<keyword evidence="4" id="KW-1185">Reference proteome</keyword>
<dbReference type="EMBL" id="CP003051">
    <property type="protein sequence ID" value="AGA91936.1"/>
    <property type="molecule type" value="Genomic_DNA"/>
</dbReference>
<keyword evidence="2" id="KW-0472">Membrane</keyword>
<reference evidence="3 4" key="1">
    <citation type="submission" date="2011-09" db="EMBL/GenBank/DDBJ databases">
        <title>Complete sequence of chromosome of Thioflavicoccus mobilis 8321.</title>
        <authorList>
            <consortium name="US DOE Joint Genome Institute"/>
            <person name="Lucas S."/>
            <person name="Han J."/>
            <person name="Lapidus A."/>
            <person name="Cheng J.-F."/>
            <person name="Goodwin L."/>
            <person name="Pitluck S."/>
            <person name="Peters L."/>
            <person name="Ovchinnikova G."/>
            <person name="Lu M."/>
            <person name="Detter J.C."/>
            <person name="Han C."/>
            <person name="Tapia R."/>
            <person name="Land M."/>
            <person name="Hauser L."/>
            <person name="Kyrpides N."/>
            <person name="Ivanova N."/>
            <person name="Pagani I."/>
            <person name="Vogl K."/>
            <person name="Liu Z."/>
            <person name="Imhoff J."/>
            <person name="Thiel V."/>
            <person name="Frigaard N.-U."/>
            <person name="Bryant D."/>
            <person name="Woyke T."/>
        </authorList>
    </citation>
    <scope>NUCLEOTIDE SEQUENCE [LARGE SCALE GENOMIC DNA]</scope>
    <source>
        <strain evidence="3 4">8321</strain>
    </source>
</reference>
<feature type="transmembrane region" description="Helical" evidence="2">
    <location>
        <begin position="69"/>
        <end position="88"/>
    </location>
</feature>
<feature type="transmembrane region" description="Helical" evidence="2">
    <location>
        <begin position="154"/>
        <end position="171"/>
    </location>
</feature>
<accession>L0H148</accession>
<protein>
    <submittedName>
        <fullName evidence="3">Uncharacterized protein</fullName>
    </submittedName>
</protein>
<evidence type="ECO:0000313" key="4">
    <source>
        <dbReference type="Proteomes" id="UP000010816"/>
    </source>
</evidence>
<dbReference type="AlphaFoldDB" id="L0H148"/>
<sequence length="215" mass="22857">MSESSDTSTNAAAVESESASVSKPASAPAKAKGQSGVHGRLWELLAFGLLYALAVVGFVYLASESSAAVDYWQLLVGIVAVIALFAGWSRTRRGFFGYLITTLLHWGALILVLYLLLLHSGHLNLDVQSAGMLLIYVLGLGCLLAGIHLDIRMLILGAYLIGGGLLMQGWIDTGAIDTKLVEGYLSHDVAVLIGAAVIAFVLTFFFGLFSPKRAR</sequence>
<feature type="compositionally biased region" description="Polar residues" evidence="1">
    <location>
        <begin position="1"/>
        <end position="10"/>
    </location>
</feature>
<feature type="transmembrane region" description="Helical" evidence="2">
    <location>
        <begin position="191"/>
        <end position="209"/>
    </location>
</feature>
<name>L0H148_9GAMM</name>
<evidence type="ECO:0000256" key="2">
    <source>
        <dbReference type="SAM" id="Phobius"/>
    </source>
</evidence>
<dbReference type="KEGG" id="tmb:Thimo_3258"/>
<proteinExistence type="predicted"/>
<dbReference type="Proteomes" id="UP000010816">
    <property type="component" value="Chromosome"/>
</dbReference>
<evidence type="ECO:0000256" key="1">
    <source>
        <dbReference type="SAM" id="MobiDB-lite"/>
    </source>
</evidence>
<dbReference type="OrthoDB" id="5770634at2"/>
<feature type="region of interest" description="Disordered" evidence="1">
    <location>
        <begin position="1"/>
        <end position="33"/>
    </location>
</feature>
<dbReference type="RefSeq" id="WP_015282064.1">
    <property type="nucleotide sequence ID" value="NC_019940.1"/>
</dbReference>
<feature type="transmembrane region" description="Helical" evidence="2">
    <location>
        <begin position="41"/>
        <end position="63"/>
    </location>
</feature>
<keyword evidence="2" id="KW-1133">Transmembrane helix</keyword>
<organism evidence="3 4">
    <name type="scientific">Thioflavicoccus mobilis 8321</name>
    <dbReference type="NCBI Taxonomy" id="765912"/>
    <lineage>
        <taxon>Bacteria</taxon>
        <taxon>Pseudomonadati</taxon>
        <taxon>Pseudomonadota</taxon>
        <taxon>Gammaproteobacteria</taxon>
        <taxon>Chromatiales</taxon>
        <taxon>Chromatiaceae</taxon>
        <taxon>Thioflavicoccus</taxon>
    </lineage>
</organism>
<dbReference type="HOGENOM" id="CLU_1282723_0_0_6"/>
<feature type="compositionally biased region" description="Low complexity" evidence="1">
    <location>
        <begin position="11"/>
        <end position="31"/>
    </location>
</feature>
<keyword evidence="2" id="KW-0812">Transmembrane</keyword>